<keyword evidence="2" id="KW-0808">Transferase</keyword>
<evidence type="ECO:0000259" key="1">
    <source>
        <dbReference type="PROSITE" id="PS51186"/>
    </source>
</evidence>
<dbReference type="Proteomes" id="UP000253941">
    <property type="component" value="Unassembled WGS sequence"/>
</dbReference>
<protein>
    <submittedName>
        <fullName evidence="2">N-acetyltransferase</fullName>
    </submittedName>
</protein>
<evidence type="ECO:0000313" key="3">
    <source>
        <dbReference type="Proteomes" id="UP000253941"/>
    </source>
</evidence>
<dbReference type="InterPro" id="IPR000182">
    <property type="entry name" value="GNAT_dom"/>
</dbReference>
<dbReference type="GO" id="GO:0016747">
    <property type="term" value="F:acyltransferase activity, transferring groups other than amino-acyl groups"/>
    <property type="evidence" value="ECO:0007669"/>
    <property type="project" value="InterPro"/>
</dbReference>
<dbReference type="InterPro" id="IPR016181">
    <property type="entry name" value="Acyl_CoA_acyltransferase"/>
</dbReference>
<dbReference type="PANTHER" id="PTHR43072">
    <property type="entry name" value="N-ACETYLTRANSFERASE"/>
    <property type="match status" value="1"/>
</dbReference>
<dbReference type="RefSeq" id="WP_114583751.1">
    <property type="nucleotide sequence ID" value="NZ_QPMH01000030.1"/>
</dbReference>
<dbReference type="PROSITE" id="PS51186">
    <property type="entry name" value="GNAT"/>
    <property type="match status" value="1"/>
</dbReference>
<dbReference type="Gene3D" id="3.40.630.30">
    <property type="match status" value="1"/>
</dbReference>
<dbReference type="Pfam" id="PF00583">
    <property type="entry name" value="Acetyltransf_1"/>
    <property type="match status" value="1"/>
</dbReference>
<feature type="domain" description="N-acetyltransferase" evidence="1">
    <location>
        <begin position="4"/>
        <end position="167"/>
    </location>
</feature>
<keyword evidence="3" id="KW-1185">Reference proteome</keyword>
<dbReference type="AlphaFoldDB" id="A0A369T5Y9"/>
<reference evidence="2 3" key="1">
    <citation type="submission" date="2018-07" db="EMBL/GenBank/DDBJ databases">
        <title>Venubactetium sediminum gen. nov., sp. nov., isolated from a marine solar saltern.</title>
        <authorList>
            <person name="Wang S."/>
        </authorList>
    </citation>
    <scope>NUCLEOTIDE SEQUENCE [LARGE SCALE GENOMIC DNA]</scope>
    <source>
        <strain evidence="2 3">WD2A32</strain>
    </source>
</reference>
<dbReference type="EMBL" id="QPMH01000030">
    <property type="protein sequence ID" value="RDD60322.1"/>
    <property type="molecule type" value="Genomic_DNA"/>
</dbReference>
<comment type="caution">
    <text evidence="2">The sequence shown here is derived from an EMBL/GenBank/DDBJ whole genome shotgun (WGS) entry which is preliminary data.</text>
</comment>
<dbReference type="PANTHER" id="PTHR43072:SF8">
    <property type="entry name" value="ACYLTRANSFERASE FABY-RELATED"/>
    <property type="match status" value="1"/>
</dbReference>
<proteinExistence type="predicted"/>
<organism evidence="2 3">
    <name type="scientific">Ferruginivarius sediminum</name>
    <dbReference type="NCBI Taxonomy" id="2661937"/>
    <lineage>
        <taxon>Bacteria</taxon>
        <taxon>Pseudomonadati</taxon>
        <taxon>Pseudomonadota</taxon>
        <taxon>Alphaproteobacteria</taxon>
        <taxon>Rhodospirillales</taxon>
        <taxon>Rhodospirillaceae</taxon>
        <taxon>Ferruginivarius</taxon>
    </lineage>
</organism>
<evidence type="ECO:0000313" key="2">
    <source>
        <dbReference type="EMBL" id="RDD60322.1"/>
    </source>
</evidence>
<accession>A0A369T5Y9</accession>
<dbReference type="CDD" id="cd04301">
    <property type="entry name" value="NAT_SF"/>
    <property type="match status" value="1"/>
</dbReference>
<name>A0A369T5Y9_9PROT</name>
<dbReference type="SUPFAM" id="SSF55729">
    <property type="entry name" value="Acyl-CoA N-acyltransferases (Nat)"/>
    <property type="match status" value="1"/>
</dbReference>
<gene>
    <name evidence="2" type="ORF">DRB17_18700</name>
</gene>
<sequence>MSGPTLRTARDRDVGAVQEIYGHHVRHGTASFELTPPDIEEMACRMAAAGERGLPYVVAELDATVVGFAALGPYRPRPAYRWTVEDTVYVAPHALGRGIGRSLLDELIDRAGSAGYRQMIAVIGDSANAASIALHAGAGFARVGVLTDIGFKHGRWLDSVLMQRALGPGAATPPESL</sequence>